<organism evidence="3 4">
    <name type="scientific">Moorella mulderi DSM 14980</name>
    <dbReference type="NCBI Taxonomy" id="1122241"/>
    <lineage>
        <taxon>Bacteria</taxon>
        <taxon>Bacillati</taxon>
        <taxon>Bacillota</taxon>
        <taxon>Clostridia</taxon>
        <taxon>Neomoorellales</taxon>
        <taxon>Neomoorellaceae</taxon>
        <taxon>Neomoorella</taxon>
    </lineage>
</organism>
<evidence type="ECO:0000259" key="2">
    <source>
        <dbReference type="Pfam" id="PF07486"/>
    </source>
</evidence>
<dbReference type="Proteomes" id="UP000075670">
    <property type="component" value="Unassembled WGS sequence"/>
</dbReference>
<dbReference type="Pfam" id="PF07486">
    <property type="entry name" value="Hydrolase_2"/>
    <property type="match status" value="1"/>
</dbReference>
<dbReference type="OrthoDB" id="9785345at2"/>
<name>A0A151AYJ8_9FIRM</name>
<dbReference type="PATRIC" id="fig|1122241.3.peg.1380"/>
<protein>
    <submittedName>
        <fullName evidence="3">Spore cortex-lytic enzyme</fullName>
    </submittedName>
</protein>
<comment type="caution">
    <text evidence="3">The sequence shown here is derived from an EMBL/GenBank/DDBJ whole genome shotgun (WGS) entry which is preliminary data.</text>
</comment>
<feature type="domain" description="Cell wall hydrolase SleB" evidence="2">
    <location>
        <begin position="141"/>
        <end position="238"/>
    </location>
</feature>
<dbReference type="InterPro" id="IPR011105">
    <property type="entry name" value="Cell_wall_hydrolase_SleB"/>
</dbReference>
<evidence type="ECO:0000313" key="4">
    <source>
        <dbReference type="Proteomes" id="UP000075670"/>
    </source>
</evidence>
<feature type="region of interest" description="Disordered" evidence="1">
    <location>
        <begin position="1"/>
        <end position="21"/>
    </location>
</feature>
<accession>A0A151AYJ8</accession>
<proteinExistence type="predicted"/>
<reference evidence="3 4" key="1">
    <citation type="submission" date="2016-02" db="EMBL/GenBank/DDBJ databases">
        <title>Genome sequence of Moorella mulderi DSM 14980.</title>
        <authorList>
            <person name="Poehlein A."/>
            <person name="Daniel R."/>
        </authorList>
    </citation>
    <scope>NUCLEOTIDE SEQUENCE [LARGE SCALE GENOMIC DNA]</scope>
    <source>
        <strain evidence="3 4">DSM 14980</strain>
    </source>
</reference>
<dbReference type="Gene3D" id="1.10.10.2520">
    <property type="entry name" value="Cell wall hydrolase SleB, domain 1"/>
    <property type="match status" value="1"/>
</dbReference>
<dbReference type="Gene3D" id="6.20.240.60">
    <property type="match status" value="1"/>
</dbReference>
<keyword evidence="4" id="KW-1185">Reference proteome</keyword>
<evidence type="ECO:0000313" key="3">
    <source>
        <dbReference type="EMBL" id="KYH32711.1"/>
    </source>
</evidence>
<dbReference type="AlphaFoldDB" id="A0A151AYJ8"/>
<dbReference type="InterPro" id="IPR042047">
    <property type="entry name" value="SleB_dom1"/>
</dbReference>
<dbReference type="EMBL" id="LTBC01000003">
    <property type="protein sequence ID" value="KYH32711.1"/>
    <property type="molecule type" value="Genomic_DNA"/>
</dbReference>
<dbReference type="GO" id="GO:0016787">
    <property type="term" value="F:hydrolase activity"/>
    <property type="evidence" value="ECO:0007669"/>
    <property type="project" value="InterPro"/>
</dbReference>
<feature type="compositionally biased region" description="Basic residues" evidence="1">
    <location>
        <begin position="1"/>
        <end position="12"/>
    </location>
</feature>
<sequence>MAWSSRWKRHGRQSVESSTTKQIRSTAQVVLTRLRETGRFIKEHAKPRAMSILAWLRSAWQAIRGEMLRTWQNLKPLRLPAGWQARALLGVFLLTILIPGITRHFTRPALPPPAAKPLPVTVRADETNLLARLVAAEAEDEPYPGQVAVVAVVLNRLRDPAFPKTIPDIIFEPWAFESVANGHYWEVQVRPRDYAATQDALNDWDPSNGALYFFNPATATSAWIWTRPQITQIGNHIFTR</sequence>
<gene>
    <name evidence="3" type="primary">sleB_2</name>
    <name evidence="3" type="ORF">MOMUL_13130</name>
</gene>
<evidence type="ECO:0000256" key="1">
    <source>
        <dbReference type="SAM" id="MobiDB-lite"/>
    </source>
</evidence>